<dbReference type="EMBL" id="BMER01000005">
    <property type="protein sequence ID" value="GGG99649.1"/>
    <property type="molecule type" value="Genomic_DNA"/>
</dbReference>
<dbReference type="InterPro" id="IPR017853">
    <property type="entry name" value="GH"/>
</dbReference>
<evidence type="ECO:0000256" key="2">
    <source>
        <dbReference type="ARBA" id="ARBA00006285"/>
    </source>
</evidence>
<evidence type="ECO:0000313" key="12">
    <source>
        <dbReference type="Proteomes" id="UP000660862"/>
    </source>
</evidence>
<dbReference type="InterPro" id="IPR015882">
    <property type="entry name" value="HEX_bac_N"/>
</dbReference>
<keyword evidence="4" id="KW-0378">Hydrolase</keyword>
<comment type="caution">
    <text evidence="11">The sequence shown here is derived from an EMBL/GenBank/DDBJ whole genome shotgun (WGS) entry which is preliminary data.</text>
</comment>
<dbReference type="Proteomes" id="UP000660862">
    <property type="component" value="Unassembled WGS sequence"/>
</dbReference>
<accession>A0A917MEP3</accession>
<evidence type="ECO:0000313" key="11">
    <source>
        <dbReference type="EMBL" id="GGG99649.1"/>
    </source>
</evidence>
<evidence type="ECO:0000256" key="5">
    <source>
        <dbReference type="ARBA" id="ARBA00023295"/>
    </source>
</evidence>
<feature type="chain" id="PRO_5037525150" description="beta-N-acetylhexosaminidase" evidence="7">
    <location>
        <begin position="29"/>
        <end position="682"/>
    </location>
</feature>
<organism evidence="11 12">
    <name type="scientific">Parapedobacter pyrenivorans</name>
    <dbReference type="NCBI Taxonomy" id="1305674"/>
    <lineage>
        <taxon>Bacteria</taxon>
        <taxon>Pseudomonadati</taxon>
        <taxon>Bacteroidota</taxon>
        <taxon>Sphingobacteriia</taxon>
        <taxon>Sphingobacteriales</taxon>
        <taxon>Sphingobacteriaceae</taxon>
        <taxon>Parapedobacter</taxon>
    </lineage>
</organism>
<dbReference type="InterPro" id="IPR059177">
    <property type="entry name" value="GH29D-like_dom"/>
</dbReference>
<reference evidence="11" key="1">
    <citation type="journal article" date="2014" name="Int. J. Syst. Evol. Microbiol.">
        <title>Complete genome sequence of Corynebacterium casei LMG S-19264T (=DSM 44701T), isolated from a smear-ripened cheese.</title>
        <authorList>
            <consortium name="US DOE Joint Genome Institute (JGI-PGF)"/>
            <person name="Walter F."/>
            <person name="Albersmeier A."/>
            <person name="Kalinowski J."/>
            <person name="Ruckert C."/>
        </authorList>
    </citation>
    <scope>NUCLEOTIDE SEQUENCE</scope>
    <source>
        <strain evidence="11">CGMCC 1.12195</strain>
    </source>
</reference>
<dbReference type="PANTHER" id="PTHR22600:SF57">
    <property type="entry name" value="BETA-N-ACETYLHEXOSAMINIDASE"/>
    <property type="match status" value="1"/>
</dbReference>
<feature type="domain" description="GH29D-like beta-sandwich" evidence="10">
    <location>
        <begin position="523"/>
        <end position="576"/>
    </location>
</feature>
<sequence>MNMMLSNLFSFSLLLVSALHLWAIPAVAQPQDPGGRITIVPLPKEISEVNGVLQLAGMAMTVALPDSLNDRLPVLQHDAYQLHQRAVHPVNSDALITFTIDKGLTGDGYVLTIGERITINGANGDALMHGWTSLLQLIRESDGGGELPQCTIRDWPSLDYRGVLLDVAREFQSVPSVKQVIDICRWYKIKYLQLHLNDDQLFVFPTTAFPDMPTPGKNYSLAEMKELVEYARLRGVVIVPEFDAPGHTGSLRRAYPELFGAEELRMLDVANPETMEACKTLIGEMMDVFYTSPYFHIGADEVFMGEFKKRPATAKAVKAHGFDEPHDLYLNYIVEMHRYVKSRGKKTLMWESFQGNGSEKVKIPTDILVFAWETMYQRPDDLIKNGYTILNASWKPIYITPSLRWTTEQIYRWNIWRWEHFLNIAPAWEPIQFGPEDQQKVVGVQLCAWEMTEEMNIPAILPRVPPLSEHGWDPHGTRDYDAFSKRMTSTTSKLEQLLFPAEIHKAGLTYGRAHERFYNRENYFTDTLTLTISSRLPGMDIRYTTNGEVPLPNDRKWDRPLHITNTTTLRVGLYKAGQLVSYKSEVLEKRPITIHLSGAHVDPESPRDGSADFRESLRVSVKPLRAVHAIKYTWNGEKPTMASPDFKAEMTFNESGFLHIQCFDVAGYPDGSGYMYTLKKIK</sequence>
<keyword evidence="7" id="KW-0732">Signal</keyword>
<proteinExistence type="inferred from homology"/>
<evidence type="ECO:0000259" key="10">
    <source>
        <dbReference type="Pfam" id="PF13290"/>
    </source>
</evidence>
<dbReference type="AlphaFoldDB" id="A0A917MEP3"/>
<feature type="active site" description="Proton donor" evidence="6">
    <location>
        <position position="301"/>
    </location>
</feature>
<reference evidence="11" key="2">
    <citation type="submission" date="2020-09" db="EMBL/GenBank/DDBJ databases">
        <authorList>
            <person name="Sun Q."/>
            <person name="Zhou Y."/>
        </authorList>
    </citation>
    <scope>NUCLEOTIDE SEQUENCE</scope>
    <source>
        <strain evidence="11">CGMCC 1.12195</strain>
    </source>
</reference>
<dbReference type="PRINTS" id="PR00738">
    <property type="entry name" value="GLHYDRLASE20"/>
</dbReference>
<dbReference type="Gene3D" id="3.20.20.80">
    <property type="entry name" value="Glycosidases"/>
    <property type="match status" value="1"/>
</dbReference>
<evidence type="ECO:0000256" key="6">
    <source>
        <dbReference type="PIRSR" id="PIRSR625705-1"/>
    </source>
</evidence>
<evidence type="ECO:0000256" key="3">
    <source>
        <dbReference type="ARBA" id="ARBA00012663"/>
    </source>
</evidence>
<evidence type="ECO:0000256" key="4">
    <source>
        <dbReference type="ARBA" id="ARBA00022801"/>
    </source>
</evidence>
<evidence type="ECO:0000259" key="9">
    <source>
        <dbReference type="Pfam" id="PF02838"/>
    </source>
</evidence>
<dbReference type="GO" id="GO:0005975">
    <property type="term" value="P:carbohydrate metabolic process"/>
    <property type="evidence" value="ECO:0007669"/>
    <property type="project" value="InterPro"/>
</dbReference>
<dbReference type="GO" id="GO:0016020">
    <property type="term" value="C:membrane"/>
    <property type="evidence" value="ECO:0007669"/>
    <property type="project" value="TreeGrafter"/>
</dbReference>
<dbReference type="SUPFAM" id="SSF55545">
    <property type="entry name" value="beta-N-acetylhexosaminidase-like domain"/>
    <property type="match status" value="1"/>
</dbReference>
<evidence type="ECO:0000256" key="1">
    <source>
        <dbReference type="ARBA" id="ARBA00001231"/>
    </source>
</evidence>
<dbReference type="Gene3D" id="3.30.379.10">
    <property type="entry name" value="Chitobiase/beta-hexosaminidase domain 2-like"/>
    <property type="match status" value="1"/>
</dbReference>
<feature type="domain" description="Glycoside hydrolase family 20 catalytic" evidence="8">
    <location>
        <begin position="159"/>
        <end position="474"/>
    </location>
</feature>
<dbReference type="InterPro" id="IPR015883">
    <property type="entry name" value="Glyco_hydro_20_cat"/>
</dbReference>
<dbReference type="Pfam" id="PF13290">
    <property type="entry name" value="CHB_HEX_C_1"/>
    <property type="match status" value="1"/>
</dbReference>
<feature type="signal peptide" evidence="7">
    <location>
        <begin position="1"/>
        <end position="28"/>
    </location>
</feature>
<feature type="domain" description="Beta-hexosaminidase bacterial type N-terminal" evidence="9">
    <location>
        <begin position="37"/>
        <end position="155"/>
    </location>
</feature>
<dbReference type="GO" id="GO:0030203">
    <property type="term" value="P:glycosaminoglycan metabolic process"/>
    <property type="evidence" value="ECO:0007669"/>
    <property type="project" value="TreeGrafter"/>
</dbReference>
<protein>
    <recommendedName>
        <fullName evidence="3">beta-N-acetylhexosaminidase</fullName>
        <ecNumber evidence="3">3.2.1.52</ecNumber>
    </recommendedName>
</protein>
<dbReference type="Pfam" id="PF00728">
    <property type="entry name" value="Glyco_hydro_20"/>
    <property type="match status" value="1"/>
</dbReference>
<name>A0A917MEP3_9SPHI</name>
<dbReference type="Pfam" id="PF02838">
    <property type="entry name" value="Glyco_hydro_20b"/>
    <property type="match status" value="1"/>
</dbReference>
<dbReference type="GO" id="GO:0004563">
    <property type="term" value="F:beta-N-acetylhexosaminidase activity"/>
    <property type="evidence" value="ECO:0007669"/>
    <property type="project" value="UniProtKB-EC"/>
</dbReference>
<evidence type="ECO:0000259" key="8">
    <source>
        <dbReference type="Pfam" id="PF00728"/>
    </source>
</evidence>
<comment type="similarity">
    <text evidence="2">Belongs to the glycosyl hydrolase 20 family.</text>
</comment>
<dbReference type="PANTHER" id="PTHR22600">
    <property type="entry name" value="BETA-HEXOSAMINIDASE"/>
    <property type="match status" value="1"/>
</dbReference>
<evidence type="ECO:0000256" key="7">
    <source>
        <dbReference type="SAM" id="SignalP"/>
    </source>
</evidence>
<comment type="catalytic activity">
    <reaction evidence="1">
        <text>Hydrolysis of terminal non-reducing N-acetyl-D-hexosamine residues in N-acetyl-beta-D-hexosaminides.</text>
        <dbReference type="EC" id="3.2.1.52"/>
    </reaction>
</comment>
<dbReference type="InterPro" id="IPR025705">
    <property type="entry name" value="Beta_hexosaminidase_sua/sub"/>
</dbReference>
<keyword evidence="5" id="KW-0326">Glycosidase</keyword>
<dbReference type="InterPro" id="IPR029018">
    <property type="entry name" value="Hex-like_dom2"/>
</dbReference>
<gene>
    <name evidence="11" type="ORF">GCM10007415_39360</name>
</gene>
<dbReference type="EC" id="3.2.1.52" evidence="3"/>
<keyword evidence="12" id="KW-1185">Reference proteome</keyword>
<dbReference type="SUPFAM" id="SSF51445">
    <property type="entry name" value="(Trans)glycosidases"/>
    <property type="match status" value="1"/>
</dbReference>